<organism evidence="9 10">
    <name type="scientific">Trebonia kvetii</name>
    <dbReference type="NCBI Taxonomy" id="2480626"/>
    <lineage>
        <taxon>Bacteria</taxon>
        <taxon>Bacillati</taxon>
        <taxon>Actinomycetota</taxon>
        <taxon>Actinomycetes</taxon>
        <taxon>Streptosporangiales</taxon>
        <taxon>Treboniaceae</taxon>
        <taxon>Trebonia</taxon>
    </lineage>
</organism>
<dbReference type="InterPro" id="IPR013833">
    <property type="entry name" value="Cyt_c_oxidase_su3_a-hlx"/>
</dbReference>
<evidence type="ECO:0000313" key="9">
    <source>
        <dbReference type="EMBL" id="TVZ01633.1"/>
    </source>
</evidence>
<evidence type="ECO:0000256" key="4">
    <source>
        <dbReference type="ARBA" id="ARBA00023136"/>
    </source>
</evidence>
<feature type="transmembrane region" description="Helical" evidence="7">
    <location>
        <begin position="146"/>
        <end position="166"/>
    </location>
</feature>
<dbReference type="AlphaFoldDB" id="A0A6P2BWT0"/>
<evidence type="ECO:0000313" key="10">
    <source>
        <dbReference type="Proteomes" id="UP000460272"/>
    </source>
</evidence>
<reference evidence="9 10" key="1">
    <citation type="submission" date="2018-11" db="EMBL/GenBank/DDBJ databases">
        <title>Trebonia kvetii gen.nov., sp.nov., a novel acidophilic actinobacterium, and proposal of the new actinobacterial family Treboniaceae fam. nov.</title>
        <authorList>
            <person name="Rapoport D."/>
            <person name="Sagova-Mareckova M."/>
            <person name="Sedlacek I."/>
            <person name="Provaznik J."/>
            <person name="Kralova S."/>
            <person name="Pavlinic D."/>
            <person name="Benes V."/>
            <person name="Kopecky J."/>
        </authorList>
    </citation>
    <scope>NUCLEOTIDE SEQUENCE [LARGE SCALE GENOMIC DNA]</scope>
    <source>
        <strain evidence="9 10">15Tr583</strain>
    </source>
</reference>
<sequence>MADMAAQPSAEAAVQAEDEGFYHEAALNAAWTGSRLAIGGLTFLFGCFAFAYFYLRSLDSAARWRGSGYVHPSLWMGTTIMFLALLSAGVHYFGLQRIKAGHKATWQIDSLVAMALGLAAVAMQIYQLAVLPFPPGSSGYSSLFTGFYPVLLTIQFAVLIWLEILLARSRFIPAMSFVEQPPTITEIYSVQRFQASVSAFSTIWNYLALVAVFFWFLFYAL</sequence>
<keyword evidence="4 7" id="KW-0472">Membrane</keyword>
<dbReference type="InterPro" id="IPR035973">
    <property type="entry name" value="Cyt_c_oxidase_su3-like_sf"/>
</dbReference>
<feature type="transmembrane region" description="Helical" evidence="7">
    <location>
        <begin position="36"/>
        <end position="55"/>
    </location>
</feature>
<dbReference type="RefSeq" id="WP_145858381.1">
    <property type="nucleotide sequence ID" value="NZ_RPFW01000006.1"/>
</dbReference>
<dbReference type="Proteomes" id="UP000460272">
    <property type="component" value="Unassembled WGS sequence"/>
</dbReference>
<dbReference type="GO" id="GO:0022904">
    <property type="term" value="P:respiratory electron transport chain"/>
    <property type="evidence" value="ECO:0007669"/>
    <property type="project" value="InterPro"/>
</dbReference>
<feature type="transmembrane region" description="Helical" evidence="7">
    <location>
        <begin position="106"/>
        <end position="126"/>
    </location>
</feature>
<evidence type="ECO:0000256" key="6">
    <source>
        <dbReference type="RuleBase" id="RU003376"/>
    </source>
</evidence>
<evidence type="ECO:0000256" key="3">
    <source>
        <dbReference type="ARBA" id="ARBA00022989"/>
    </source>
</evidence>
<accession>A0A6P2BWT0</accession>
<keyword evidence="10" id="KW-1185">Reference proteome</keyword>
<dbReference type="GO" id="GO:0004129">
    <property type="term" value="F:cytochrome-c oxidase activity"/>
    <property type="evidence" value="ECO:0007669"/>
    <property type="project" value="InterPro"/>
</dbReference>
<keyword evidence="3 7" id="KW-1133">Transmembrane helix</keyword>
<protein>
    <recommendedName>
        <fullName evidence="5">Cytochrome aa3 subunit 3</fullName>
    </recommendedName>
</protein>
<comment type="subcellular location">
    <subcellularLocation>
        <location evidence="6">Cell membrane</location>
        <topology evidence="6">Multi-pass membrane protein</topology>
    </subcellularLocation>
    <subcellularLocation>
        <location evidence="1">Membrane</location>
        <topology evidence="1">Multi-pass membrane protein</topology>
    </subcellularLocation>
</comment>
<comment type="similarity">
    <text evidence="6">Belongs to the cytochrome c oxidase subunit 3 family.</text>
</comment>
<dbReference type="Gene3D" id="1.20.120.80">
    <property type="entry name" value="Cytochrome c oxidase, subunit III, four-helix bundle"/>
    <property type="match status" value="1"/>
</dbReference>
<evidence type="ECO:0000256" key="2">
    <source>
        <dbReference type="ARBA" id="ARBA00022692"/>
    </source>
</evidence>
<evidence type="ECO:0000256" key="7">
    <source>
        <dbReference type="SAM" id="Phobius"/>
    </source>
</evidence>
<name>A0A6P2BWT0_9ACTN</name>
<evidence type="ECO:0000256" key="1">
    <source>
        <dbReference type="ARBA" id="ARBA00004141"/>
    </source>
</evidence>
<dbReference type="GO" id="GO:0005886">
    <property type="term" value="C:plasma membrane"/>
    <property type="evidence" value="ECO:0007669"/>
    <property type="project" value="UniProtKB-SubCell"/>
</dbReference>
<proteinExistence type="inferred from homology"/>
<dbReference type="InterPro" id="IPR000298">
    <property type="entry name" value="Cyt_c_oxidase-like_su3"/>
</dbReference>
<dbReference type="SUPFAM" id="SSF81452">
    <property type="entry name" value="Cytochrome c oxidase subunit III-like"/>
    <property type="match status" value="1"/>
</dbReference>
<evidence type="ECO:0000256" key="5">
    <source>
        <dbReference type="ARBA" id="ARBA00031400"/>
    </source>
</evidence>
<dbReference type="PROSITE" id="PS50253">
    <property type="entry name" value="COX3"/>
    <property type="match status" value="1"/>
</dbReference>
<gene>
    <name evidence="9" type="ORF">EAS64_29575</name>
</gene>
<feature type="transmembrane region" description="Helical" evidence="7">
    <location>
        <begin position="197"/>
        <end position="218"/>
    </location>
</feature>
<feature type="domain" description="Heme-copper oxidase subunit III family profile" evidence="8">
    <location>
        <begin position="1"/>
        <end position="221"/>
    </location>
</feature>
<dbReference type="OrthoDB" id="5244085at2"/>
<keyword evidence="2 6" id="KW-0812">Transmembrane</keyword>
<comment type="caution">
    <text evidence="9">The sequence shown here is derived from an EMBL/GenBank/DDBJ whole genome shotgun (WGS) entry which is preliminary data.</text>
</comment>
<evidence type="ECO:0000259" key="8">
    <source>
        <dbReference type="PROSITE" id="PS50253"/>
    </source>
</evidence>
<feature type="transmembrane region" description="Helical" evidence="7">
    <location>
        <begin position="75"/>
        <end position="94"/>
    </location>
</feature>
<dbReference type="EMBL" id="RPFW01000006">
    <property type="protein sequence ID" value="TVZ01633.1"/>
    <property type="molecule type" value="Genomic_DNA"/>
</dbReference>